<evidence type="ECO:0000259" key="3">
    <source>
        <dbReference type="Pfam" id="PF13387"/>
    </source>
</evidence>
<feature type="domain" description="Lnb N-terminal periplasmic" evidence="3">
    <location>
        <begin position="28"/>
        <end position="179"/>
    </location>
</feature>
<dbReference type="eggNOG" id="ENOG502Z87C">
    <property type="taxonomic scope" value="Bacteria"/>
</dbReference>
<keyword evidence="1" id="KW-0812">Transmembrane</keyword>
<dbReference type="Pfam" id="PF25221">
    <property type="entry name" value="5TMH_Lnb"/>
    <property type="match status" value="1"/>
</dbReference>
<dbReference type="AlphaFoldDB" id="A0A1G7IG72"/>
<dbReference type="RefSeq" id="WP_074538714.1">
    <property type="nucleotide sequence ID" value="NZ_FNBD01000007.1"/>
</dbReference>
<keyword evidence="2" id="KW-0732">Signal</keyword>
<proteinExistence type="predicted"/>
<accession>A0A1G7IG72</accession>
<feature type="domain" description="Lnb-like transmembrane" evidence="4">
    <location>
        <begin position="247"/>
        <end position="385"/>
    </location>
</feature>
<dbReference type="Pfam" id="PF13387">
    <property type="entry name" value="Lnb_N"/>
    <property type="match status" value="1"/>
</dbReference>
<sequence length="392" mass="45675">MLFKKYILSFFLTFSLFGFSQPTLSPKSKISVLTVGTADELYAKFGHSAIRVQDPALGIDDVYNYGHFDFNTPNFYTKFTRGKLLYSLARESFEGFIYGYQLENRWVKEQDLQLTVQERNDFLKFLENNHLPENRFYKYDFLFDNCSTRLPDALQTVLGAKLSFDYTHLENQFTFRELIHQNLDVNSWSNFGIDLALGSVIDRKATPWEHQFLPIYVFKQLPHATVDGKKLVSKERTLLKEVPEEKNSNFLLSPLLWLSILSILVCLITLKDYKAKKRSRYLDFILFLTTGLAGLLIVFLWFGTDHQATAKNFNFLWTFPINSLIAFFLLKKGAPAKWISSYMLLLLICIGIALILWILKVQIFSILILPIVFALIVRYSFLIYYQRSARVH</sequence>
<protein>
    <submittedName>
        <fullName evidence="5">Uncharacterized protein</fullName>
    </submittedName>
</protein>
<evidence type="ECO:0000313" key="5">
    <source>
        <dbReference type="EMBL" id="SDF11707.1"/>
    </source>
</evidence>
<dbReference type="EMBL" id="FNBD01000007">
    <property type="protein sequence ID" value="SDF11707.1"/>
    <property type="molecule type" value="Genomic_DNA"/>
</dbReference>
<keyword evidence="6" id="KW-1185">Reference proteome</keyword>
<feature type="chain" id="PRO_5010168762" evidence="2">
    <location>
        <begin position="21"/>
        <end position="392"/>
    </location>
</feature>
<organism evidence="5 6">
    <name type="scientific">Cellulophaga baltica</name>
    <dbReference type="NCBI Taxonomy" id="76594"/>
    <lineage>
        <taxon>Bacteria</taxon>
        <taxon>Pseudomonadati</taxon>
        <taxon>Bacteroidota</taxon>
        <taxon>Flavobacteriia</taxon>
        <taxon>Flavobacteriales</taxon>
        <taxon>Flavobacteriaceae</taxon>
        <taxon>Cellulophaga</taxon>
    </lineage>
</organism>
<feature type="transmembrane region" description="Helical" evidence="1">
    <location>
        <begin position="365"/>
        <end position="385"/>
    </location>
</feature>
<dbReference type="InterPro" id="IPR025178">
    <property type="entry name" value="Lnb_N"/>
</dbReference>
<feature type="transmembrane region" description="Helical" evidence="1">
    <location>
        <begin position="282"/>
        <end position="302"/>
    </location>
</feature>
<dbReference type="Proteomes" id="UP000182114">
    <property type="component" value="Unassembled WGS sequence"/>
</dbReference>
<feature type="transmembrane region" description="Helical" evidence="1">
    <location>
        <begin position="250"/>
        <end position="270"/>
    </location>
</feature>
<evidence type="ECO:0000256" key="2">
    <source>
        <dbReference type="SAM" id="SignalP"/>
    </source>
</evidence>
<reference evidence="6" key="1">
    <citation type="submission" date="2016-10" db="EMBL/GenBank/DDBJ databases">
        <authorList>
            <person name="Varghese N."/>
            <person name="Submissions S."/>
        </authorList>
    </citation>
    <scope>NUCLEOTIDE SEQUENCE [LARGE SCALE GENOMIC DNA]</scope>
    <source>
        <strain evidence="6">DSM 24729</strain>
    </source>
</reference>
<keyword evidence="1" id="KW-1133">Transmembrane helix</keyword>
<keyword evidence="1" id="KW-0472">Membrane</keyword>
<evidence type="ECO:0000313" key="6">
    <source>
        <dbReference type="Proteomes" id="UP000182114"/>
    </source>
</evidence>
<feature type="signal peptide" evidence="2">
    <location>
        <begin position="1"/>
        <end position="20"/>
    </location>
</feature>
<dbReference type="InterPro" id="IPR057436">
    <property type="entry name" value="5TMH_Lnb"/>
</dbReference>
<evidence type="ECO:0000256" key="1">
    <source>
        <dbReference type="SAM" id="Phobius"/>
    </source>
</evidence>
<gene>
    <name evidence="5" type="ORF">SAMN04487992_107231</name>
</gene>
<feature type="transmembrane region" description="Helical" evidence="1">
    <location>
        <begin position="342"/>
        <end position="359"/>
    </location>
</feature>
<evidence type="ECO:0000259" key="4">
    <source>
        <dbReference type="Pfam" id="PF25221"/>
    </source>
</evidence>
<name>A0A1G7IG72_9FLAO</name>
<feature type="transmembrane region" description="Helical" evidence="1">
    <location>
        <begin position="314"/>
        <end position="330"/>
    </location>
</feature>